<evidence type="ECO:0000259" key="6">
    <source>
        <dbReference type="PROSITE" id="PS50048"/>
    </source>
</evidence>
<dbReference type="InterPro" id="IPR036864">
    <property type="entry name" value="Zn2-C6_fun-type_DNA-bd_sf"/>
</dbReference>
<keyword evidence="3" id="KW-0804">Transcription</keyword>
<feature type="compositionally biased region" description="Polar residues" evidence="5">
    <location>
        <begin position="624"/>
        <end position="634"/>
    </location>
</feature>
<dbReference type="CDD" id="cd00067">
    <property type="entry name" value="GAL4"/>
    <property type="match status" value="1"/>
</dbReference>
<dbReference type="GO" id="GO:0008270">
    <property type="term" value="F:zinc ion binding"/>
    <property type="evidence" value="ECO:0007669"/>
    <property type="project" value="InterPro"/>
</dbReference>
<comment type="caution">
    <text evidence="7">The sequence shown here is derived from an EMBL/GenBank/DDBJ whole genome shotgun (WGS) entry which is preliminary data.</text>
</comment>
<dbReference type="PROSITE" id="PS50048">
    <property type="entry name" value="ZN2_CY6_FUNGAL_2"/>
    <property type="match status" value="1"/>
</dbReference>
<feature type="compositionally biased region" description="Polar residues" evidence="5">
    <location>
        <begin position="641"/>
        <end position="660"/>
    </location>
</feature>
<feature type="compositionally biased region" description="Polar residues" evidence="5">
    <location>
        <begin position="606"/>
        <end position="616"/>
    </location>
</feature>
<keyword evidence="8" id="KW-1185">Reference proteome</keyword>
<dbReference type="OrthoDB" id="39175at2759"/>
<protein>
    <submittedName>
        <fullName evidence="7">Fungal-specific transcription factor domain-containing protein</fullName>
    </submittedName>
</protein>
<evidence type="ECO:0000256" key="2">
    <source>
        <dbReference type="ARBA" id="ARBA00023015"/>
    </source>
</evidence>
<dbReference type="PANTHER" id="PTHR47424">
    <property type="entry name" value="REGULATORY PROTEIN GAL4"/>
    <property type="match status" value="1"/>
</dbReference>
<evidence type="ECO:0000256" key="5">
    <source>
        <dbReference type="SAM" id="MobiDB-lite"/>
    </source>
</evidence>
<feature type="domain" description="Zn(2)-C6 fungal-type" evidence="6">
    <location>
        <begin position="56"/>
        <end position="85"/>
    </location>
</feature>
<dbReference type="GO" id="GO:0005634">
    <property type="term" value="C:nucleus"/>
    <property type="evidence" value="ECO:0007669"/>
    <property type="project" value="TreeGrafter"/>
</dbReference>
<reference evidence="7" key="1">
    <citation type="journal article" date="2021" name="Nat. Commun.">
        <title>Genetic determinants of endophytism in the Arabidopsis root mycobiome.</title>
        <authorList>
            <person name="Mesny F."/>
            <person name="Miyauchi S."/>
            <person name="Thiergart T."/>
            <person name="Pickel B."/>
            <person name="Atanasova L."/>
            <person name="Karlsson M."/>
            <person name="Huettel B."/>
            <person name="Barry K.W."/>
            <person name="Haridas S."/>
            <person name="Chen C."/>
            <person name="Bauer D."/>
            <person name="Andreopoulos W."/>
            <person name="Pangilinan J."/>
            <person name="LaButti K."/>
            <person name="Riley R."/>
            <person name="Lipzen A."/>
            <person name="Clum A."/>
            <person name="Drula E."/>
            <person name="Henrissat B."/>
            <person name="Kohler A."/>
            <person name="Grigoriev I.V."/>
            <person name="Martin F.M."/>
            <person name="Hacquard S."/>
        </authorList>
    </citation>
    <scope>NUCLEOTIDE SEQUENCE</scope>
    <source>
        <strain evidence="7">MPI-CAGE-AT-0021</strain>
    </source>
</reference>
<evidence type="ECO:0000313" key="7">
    <source>
        <dbReference type="EMBL" id="KAH7123270.1"/>
    </source>
</evidence>
<proteinExistence type="predicted"/>
<dbReference type="Pfam" id="PF00172">
    <property type="entry name" value="Zn_clus"/>
    <property type="match status" value="1"/>
</dbReference>
<keyword evidence="2" id="KW-0805">Transcription regulation</keyword>
<dbReference type="EMBL" id="JAGMUU010000025">
    <property type="protein sequence ID" value="KAH7123270.1"/>
    <property type="molecule type" value="Genomic_DNA"/>
</dbReference>
<dbReference type="CDD" id="cd12148">
    <property type="entry name" value="fungal_TF_MHR"/>
    <property type="match status" value="1"/>
</dbReference>
<dbReference type="PANTHER" id="PTHR47424:SF5">
    <property type="entry name" value="ZN(II)2CYS6 TRANSCRIPTION FACTOR (EUROFUNG)"/>
    <property type="match status" value="1"/>
</dbReference>
<evidence type="ECO:0000256" key="4">
    <source>
        <dbReference type="ARBA" id="ARBA00023242"/>
    </source>
</evidence>
<dbReference type="InterPro" id="IPR001138">
    <property type="entry name" value="Zn2Cys6_DnaBD"/>
</dbReference>
<dbReference type="AlphaFoldDB" id="A0A9P9DM74"/>
<dbReference type="GO" id="GO:0000978">
    <property type="term" value="F:RNA polymerase II cis-regulatory region sequence-specific DNA binding"/>
    <property type="evidence" value="ECO:0007669"/>
    <property type="project" value="TreeGrafter"/>
</dbReference>
<dbReference type="GO" id="GO:0000981">
    <property type="term" value="F:DNA-binding transcription factor activity, RNA polymerase II-specific"/>
    <property type="evidence" value="ECO:0007669"/>
    <property type="project" value="InterPro"/>
</dbReference>
<dbReference type="SUPFAM" id="SSF57701">
    <property type="entry name" value="Zn2/Cys6 DNA-binding domain"/>
    <property type="match status" value="1"/>
</dbReference>
<dbReference type="Gene3D" id="4.10.240.10">
    <property type="entry name" value="Zn(2)-C6 fungal-type DNA-binding domain"/>
    <property type="match status" value="1"/>
</dbReference>
<dbReference type="GO" id="GO:0000435">
    <property type="term" value="P:positive regulation of transcription from RNA polymerase II promoter by galactose"/>
    <property type="evidence" value="ECO:0007669"/>
    <property type="project" value="TreeGrafter"/>
</dbReference>
<evidence type="ECO:0000256" key="3">
    <source>
        <dbReference type="ARBA" id="ARBA00023163"/>
    </source>
</evidence>
<dbReference type="GO" id="GO:0006351">
    <property type="term" value="P:DNA-templated transcription"/>
    <property type="evidence" value="ECO:0007669"/>
    <property type="project" value="InterPro"/>
</dbReference>
<gene>
    <name evidence="7" type="ORF">B0J13DRAFT_566331</name>
</gene>
<keyword evidence="4" id="KW-0539">Nucleus</keyword>
<accession>A0A9P9DM74</accession>
<evidence type="ECO:0000313" key="8">
    <source>
        <dbReference type="Proteomes" id="UP000717696"/>
    </source>
</evidence>
<dbReference type="Proteomes" id="UP000717696">
    <property type="component" value="Unassembled WGS sequence"/>
</dbReference>
<name>A0A9P9DM74_9HYPO</name>
<dbReference type="SMART" id="SM00066">
    <property type="entry name" value="GAL4"/>
    <property type="match status" value="1"/>
</dbReference>
<evidence type="ECO:0000256" key="1">
    <source>
        <dbReference type="ARBA" id="ARBA00022723"/>
    </source>
</evidence>
<dbReference type="InterPro" id="IPR051127">
    <property type="entry name" value="Fungal_SecMet_Regulators"/>
</dbReference>
<feature type="region of interest" description="Disordered" evidence="5">
    <location>
        <begin position="676"/>
        <end position="695"/>
    </location>
</feature>
<organism evidence="7 8">
    <name type="scientific">Dactylonectria estremocensis</name>
    <dbReference type="NCBI Taxonomy" id="1079267"/>
    <lineage>
        <taxon>Eukaryota</taxon>
        <taxon>Fungi</taxon>
        <taxon>Dikarya</taxon>
        <taxon>Ascomycota</taxon>
        <taxon>Pezizomycotina</taxon>
        <taxon>Sordariomycetes</taxon>
        <taxon>Hypocreomycetidae</taxon>
        <taxon>Hypocreales</taxon>
        <taxon>Nectriaceae</taxon>
        <taxon>Dactylonectria</taxon>
    </lineage>
</organism>
<sequence length="741" mass="82137">MHQLPLNPRLSESAFFTHGIDLCYSSPPPTQQSPFQDLGRNMSSEKKRRFPYTRVACDKCQRRKIKCSGERPCKGCRDSNDVCVYKRTTRFRSARRSSIGAHTQSSEEAGEHQHEIIVAQTTDPLPVRRSVDLTASAPSILSNSDYYLRLAEKRLVALSPEQSDAPPQRLRKTMVGSESMQQLMHHRGSVSQGSVLVAFEAKYWIKVLLIYEEEIGLQYPFLDIDKLKQDIRNTHVARSSTGVHSAAPKTCKEERLEDVAVVIHATVSTLADAAAIDIANPAVDEIFTGAIGRTQLNGVDRDELSVLILGSMYYFLSDRETTAWRGIGIVMRLLQELSCQSTDDLQTKSPSEQLQSVGEKLYWSAYTLDRRWGFGTGLPFSIQDGDIHHYPTFADNSLSSSYLKSMVAYGSIASEVRKSILDNSLSLPATSASTRDLLNFRVVRWQKNLPSGLHFRGVGDKFDTAKENRGEYKLRLMLYLRANQMRTVIHRKSTVQSEPGNFDPSSINDMVEIAQDTIRVLVGLARTTDIYHAQHRTFNHFLETALSSLLLIMCCAGADKSVSCLQDVISAMELVRQLSAQSPISRRLGDKLKGIQGIIDSIQNQARGLPRSTNRSAHPGIESILNSQGNSSGPSLACTAAASQDTGAPNEASTPTHQNFNLIDPNLQPAVMEELPTDSLSAPGPPYPSPFHSTSSQMSLGVAPLQLLDISNAFESFDSDLRALQSTELWDILKDYENFGF</sequence>
<keyword evidence="1" id="KW-0479">Metal-binding</keyword>
<dbReference type="SMART" id="SM00906">
    <property type="entry name" value="Fungal_trans"/>
    <property type="match status" value="1"/>
</dbReference>
<dbReference type="Pfam" id="PF04082">
    <property type="entry name" value="Fungal_trans"/>
    <property type="match status" value="1"/>
</dbReference>
<dbReference type="InterPro" id="IPR007219">
    <property type="entry name" value="XnlR_reg_dom"/>
</dbReference>
<feature type="region of interest" description="Disordered" evidence="5">
    <location>
        <begin position="606"/>
        <end position="660"/>
    </location>
</feature>